<organism evidence="2 3">
    <name type="scientific">Desmophyllum pertusum</name>
    <dbReference type="NCBI Taxonomy" id="174260"/>
    <lineage>
        <taxon>Eukaryota</taxon>
        <taxon>Metazoa</taxon>
        <taxon>Cnidaria</taxon>
        <taxon>Anthozoa</taxon>
        <taxon>Hexacorallia</taxon>
        <taxon>Scleractinia</taxon>
        <taxon>Caryophylliina</taxon>
        <taxon>Caryophylliidae</taxon>
        <taxon>Desmophyllum</taxon>
    </lineage>
</organism>
<evidence type="ECO:0000256" key="1">
    <source>
        <dbReference type="SAM" id="MobiDB-lite"/>
    </source>
</evidence>
<name>A0A9X0CZV4_9CNID</name>
<dbReference type="Proteomes" id="UP001163046">
    <property type="component" value="Unassembled WGS sequence"/>
</dbReference>
<dbReference type="AlphaFoldDB" id="A0A9X0CZV4"/>
<feature type="region of interest" description="Disordered" evidence="1">
    <location>
        <begin position="61"/>
        <end position="98"/>
    </location>
</feature>
<dbReference type="EMBL" id="MU826127">
    <property type="protein sequence ID" value="KAJ7381645.1"/>
    <property type="molecule type" value="Genomic_DNA"/>
</dbReference>
<protein>
    <submittedName>
        <fullName evidence="2">Uncharacterized protein</fullName>
    </submittedName>
</protein>
<sequence>MDGVNGSGNGAGKMVKGRVVCGRCFRDGQRPPELWVGVLGLTGSEELPLESAGGWKDMLEGESVTKEGESFSEGGEGGEQSNCDGAPAQEENTNEQEHGECHVILSPADLLSDNWPPLLSNLAVHFR</sequence>
<accession>A0A9X0CZV4</accession>
<evidence type="ECO:0000313" key="2">
    <source>
        <dbReference type="EMBL" id="KAJ7381645.1"/>
    </source>
</evidence>
<comment type="caution">
    <text evidence="2">The sequence shown here is derived from an EMBL/GenBank/DDBJ whole genome shotgun (WGS) entry which is preliminary data.</text>
</comment>
<gene>
    <name evidence="2" type="ORF">OS493_039896</name>
</gene>
<evidence type="ECO:0000313" key="3">
    <source>
        <dbReference type="Proteomes" id="UP001163046"/>
    </source>
</evidence>
<proteinExistence type="predicted"/>
<reference evidence="2" key="1">
    <citation type="submission" date="2023-01" db="EMBL/GenBank/DDBJ databases">
        <title>Genome assembly of the deep-sea coral Lophelia pertusa.</title>
        <authorList>
            <person name="Herrera S."/>
            <person name="Cordes E."/>
        </authorList>
    </citation>
    <scope>NUCLEOTIDE SEQUENCE</scope>
    <source>
        <strain evidence="2">USNM1676648</strain>
        <tissue evidence="2">Polyp</tissue>
    </source>
</reference>
<keyword evidence="3" id="KW-1185">Reference proteome</keyword>